<keyword evidence="5" id="KW-0067">ATP-binding</keyword>
<dbReference type="GO" id="GO:0043190">
    <property type="term" value="C:ATP-binding cassette (ABC) transporter complex"/>
    <property type="evidence" value="ECO:0007669"/>
    <property type="project" value="TreeGrafter"/>
</dbReference>
<keyword evidence="3" id="KW-0813">Transport</keyword>
<dbReference type="EMBL" id="BDMD01000031">
    <property type="protein sequence ID" value="GBF08863.1"/>
    <property type="molecule type" value="Genomic_DNA"/>
</dbReference>
<dbReference type="InterPro" id="IPR017871">
    <property type="entry name" value="ABC_transporter-like_CS"/>
</dbReference>
<dbReference type="InterPro" id="IPR050095">
    <property type="entry name" value="ECF_ABC_transporter_ATP-bd"/>
</dbReference>
<protein>
    <submittedName>
        <fullName evidence="8">ABC-type cobalt transporter</fullName>
    </submittedName>
</protein>
<comment type="subcellular location">
    <subcellularLocation>
        <location evidence="1">Cell membrane</location>
        <topology evidence="1">Peripheral membrane protein</topology>
    </subcellularLocation>
</comment>
<organism evidence="8 9">
    <name type="scientific">Aeropyrum pernix</name>
    <dbReference type="NCBI Taxonomy" id="56636"/>
    <lineage>
        <taxon>Archaea</taxon>
        <taxon>Thermoproteota</taxon>
        <taxon>Thermoprotei</taxon>
        <taxon>Desulfurococcales</taxon>
        <taxon>Desulfurococcaceae</taxon>
        <taxon>Aeropyrum</taxon>
    </lineage>
</organism>
<feature type="domain" description="ABC transporter" evidence="7">
    <location>
        <begin position="273"/>
        <end position="481"/>
    </location>
</feature>
<evidence type="ECO:0000256" key="2">
    <source>
        <dbReference type="ARBA" id="ARBA00005417"/>
    </source>
</evidence>
<dbReference type="InterPro" id="IPR015856">
    <property type="entry name" value="ABC_transpr_CbiO/EcfA_su"/>
</dbReference>
<reference evidence="8 9" key="1">
    <citation type="submission" date="2017-02" db="EMBL/GenBank/DDBJ databases">
        <title>isolation and characterization of a novel temperate virus Aeropyrum globular virus 1 infecting hyperthermophilic archaeon Aeropyrum.</title>
        <authorList>
            <person name="Yumiya M."/>
            <person name="Yoshida T."/>
            <person name="Sako Y."/>
        </authorList>
    </citation>
    <scope>NUCLEOTIDE SEQUENCE [LARGE SCALE GENOMIC DNA]</scope>
    <source>
        <strain evidence="8 9">YK1-12-2013</strain>
    </source>
</reference>
<comment type="similarity">
    <text evidence="2">Belongs to the ABC transporter superfamily.</text>
</comment>
<gene>
    <name evidence="8" type="ORF">apy_05880</name>
</gene>
<keyword evidence="4" id="KW-0547">Nucleotide-binding</keyword>
<comment type="caution">
    <text evidence="8">The sequence shown here is derived from an EMBL/GenBank/DDBJ whole genome shotgun (WGS) entry which is preliminary data.</text>
</comment>
<sequence>MRCICHRLKSEHGYYHLVVTKLLRAKIEKAGYRLGKAVLKNLDVSVEQGEVVMIAGPSGSGKTTFFLASTGVLTNLLQGWVEGSVSLGGVDPLSPNGFDEIPRLVGVVLQDPEKQVAMPTPYDEVAFTLENLGFEDVEERTRKMLGGVGLSGKEFESVENLSGGEKRRLTIAAAIAHDPGYLLLDEPTASLDPWAISSVRGFIAEMKKRGKHVLVIEHKARYFLDLADRIVVVRDGSIAYESPGTRVDIALLEKLGVDAGEPNIREGRGVCRETVASVHKLVAGYKGGYTIEVPEFKACKGEVVAVVGPNGSGKTTLLKTLARLLKPVEGRVSVRGRSFYVPQVPDYVFVAPTLEREIAEARAKGGGDPERLLSKFAWYRGLRTASPYSLSHGQRRIVGLAVALAYRPQLTLLDEPTTGLDREAYESVRAAILELSLDSAVVVATHDVRLVGDVADRVYMVQDGVLSEVDKQRAVGAMEEAWKSWG</sequence>
<dbReference type="InterPro" id="IPR003439">
    <property type="entry name" value="ABC_transporter-like_ATP-bd"/>
</dbReference>
<dbReference type="InterPro" id="IPR003593">
    <property type="entry name" value="AAA+_ATPase"/>
</dbReference>
<evidence type="ECO:0000313" key="8">
    <source>
        <dbReference type="EMBL" id="GBF08863.1"/>
    </source>
</evidence>
<dbReference type="Gene3D" id="3.40.50.300">
    <property type="entry name" value="P-loop containing nucleotide triphosphate hydrolases"/>
    <property type="match status" value="2"/>
</dbReference>
<dbReference type="Proteomes" id="UP000291213">
    <property type="component" value="Unassembled WGS sequence"/>
</dbReference>
<dbReference type="PROSITE" id="PS50893">
    <property type="entry name" value="ABC_TRANSPORTER_2"/>
    <property type="match status" value="2"/>
</dbReference>
<evidence type="ECO:0000256" key="3">
    <source>
        <dbReference type="ARBA" id="ARBA00022448"/>
    </source>
</evidence>
<dbReference type="PANTHER" id="PTHR43553:SF24">
    <property type="entry name" value="ENERGY-COUPLING FACTOR TRANSPORTER ATP-BINDING PROTEIN ECFA1"/>
    <property type="match status" value="1"/>
</dbReference>
<dbReference type="GO" id="GO:0005524">
    <property type="term" value="F:ATP binding"/>
    <property type="evidence" value="ECO:0007669"/>
    <property type="project" value="UniProtKB-KW"/>
</dbReference>
<dbReference type="AlphaFoldDB" id="A0A401H8Z7"/>
<evidence type="ECO:0000256" key="4">
    <source>
        <dbReference type="ARBA" id="ARBA00022741"/>
    </source>
</evidence>
<name>A0A401H8Z7_AERPX</name>
<dbReference type="GO" id="GO:0042626">
    <property type="term" value="F:ATPase-coupled transmembrane transporter activity"/>
    <property type="evidence" value="ECO:0007669"/>
    <property type="project" value="TreeGrafter"/>
</dbReference>
<evidence type="ECO:0000259" key="7">
    <source>
        <dbReference type="PROSITE" id="PS50893"/>
    </source>
</evidence>
<proteinExistence type="inferred from homology"/>
<comment type="function">
    <text evidence="6">Probably part of an ABC transporter complex. Responsible for energy coupling to the transport system.</text>
</comment>
<accession>A0A401H8Z7</accession>
<evidence type="ECO:0000256" key="5">
    <source>
        <dbReference type="ARBA" id="ARBA00022840"/>
    </source>
</evidence>
<dbReference type="SMART" id="SM00382">
    <property type="entry name" value="AAA"/>
    <property type="match status" value="2"/>
</dbReference>
<feature type="domain" description="ABC transporter" evidence="7">
    <location>
        <begin position="22"/>
        <end position="260"/>
    </location>
</feature>
<dbReference type="Pfam" id="PF00005">
    <property type="entry name" value="ABC_tran"/>
    <property type="match status" value="2"/>
</dbReference>
<dbReference type="GO" id="GO:0016887">
    <property type="term" value="F:ATP hydrolysis activity"/>
    <property type="evidence" value="ECO:0007669"/>
    <property type="project" value="InterPro"/>
</dbReference>
<evidence type="ECO:0000256" key="6">
    <source>
        <dbReference type="ARBA" id="ARBA00025157"/>
    </source>
</evidence>
<dbReference type="InterPro" id="IPR027417">
    <property type="entry name" value="P-loop_NTPase"/>
</dbReference>
<evidence type="ECO:0000313" key="9">
    <source>
        <dbReference type="Proteomes" id="UP000291213"/>
    </source>
</evidence>
<dbReference type="SUPFAM" id="SSF52540">
    <property type="entry name" value="P-loop containing nucleoside triphosphate hydrolases"/>
    <property type="match status" value="2"/>
</dbReference>
<dbReference type="PANTHER" id="PTHR43553">
    <property type="entry name" value="HEAVY METAL TRANSPORTER"/>
    <property type="match status" value="1"/>
</dbReference>
<dbReference type="PROSITE" id="PS00211">
    <property type="entry name" value="ABC_TRANSPORTER_1"/>
    <property type="match status" value="1"/>
</dbReference>
<evidence type="ECO:0000256" key="1">
    <source>
        <dbReference type="ARBA" id="ARBA00004202"/>
    </source>
</evidence>
<dbReference type="CDD" id="cd03225">
    <property type="entry name" value="ABC_cobalt_CbiO_domain1"/>
    <property type="match status" value="1"/>
</dbReference>